<protein>
    <recommendedName>
        <fullName evidence="4">DUF541 domain-containing protein</fullName>
    </recommendedName>
</protein>
<keyword evidence="1" id="KW-0812">Transmembrane</keyword>
<dbReference type="EMBL" id="QMQV01000081">
    <property type="protein sequence ID" value="RLE48333.1"/>
    <property type="molecule type" value="Genomic_DNA"/>
</dbReference>
<keyword evidence="1" id="KW-0472">Membrane</keyword>
<sequence>MLRKQCEWFRFTELRSKILSIGKLVLTFRLILFHKCSDLEVYAVEAAEKGYGRILFTIVALLLISIALSIASLALTLQSQGTLSEKQLSSSAKLGLPSSLAQAIQSALQTKTITVTGEGEASAPPEIAVVKLSVETFRENASDAQKENFEITSRVINMLKQAGIAEDQIETTSFSLTPIYEYSYGSKYGETEKTLVGYRCVNSIKVTLENISMVGEVIDIAIAAGANRVSSVSFSLRDETVKALQLQALANAVSSAYSKATAIAEALGVSLKEPLTISTSTYYVPRLYFDVEVAAVGKPSITPPSELSVSASVTITYSFE</sequence>
<dbReference type="Gene3D" id="3.30.70.2970">
    <property type="entry name" value="Protein of unknown function (DUF541), domain 2"/>
    <property type="match status" value="1"/>
</dbReference>
<dbReference type="PANTHER" id="PTHR34387:SF2">
    <property type="entry name" value="SLR1258 PROTEIN"/>
    <property type="match status" value="1"/>
</dbReference>
<gene>
    <name evidence="2" type="ORF">DRJ31_07460</name>
</gene>
<dbReference type="GO" id="GO:0006974">
    <property type="term" value="P:DNA damage response"/>
    <property type="evidence" value="ECO:0007669"/>
    <property type="project" value="TreeGrafter"/>
</dbReference>
<reference evidence="2 3" key="1">
    <citation type="submission" date="2018-06" db="EMBL/GenBank/DDBJ databases">
        <title>Extensive metabolic versatility and redundancy in microbially diverse, dynamic hydrothermal sediments.</title>
        <authorList>
            <person name="Dombrowski N."/>
            <person name="Teske A."/>
            <person name="Baker B.J."/>
        </authorList>
    </citation>
    <scope>NUCLEOTIDE SEQUENCE [LARGE SCALE GENOMIC DNA]</scope>
    <source>
        <strain evidence="2">B66_G16</strain>
    </source>
</reference>
<evidence type="ECO:0000313" key="3">
    <source>
        <dbReference type="Proteomes" id="UP000278475"/>
    </source>
</evidence>
<keyword evidence="1" id="KW-1133">Transmembrane helix</keyword>
<dbReference type="InterPro" id="IPR007497">
    <property type="entry name" value="SIMPL/DUF541"/>
</dbReference>
<organism evidence="2 3">
    <name type="scientific">Thermoproteota archaeon</name>
    <dbReference type="NCBI Taxonomy" id="2056631"/>
    <lineage>
        <taxon>Archaea</taxon>
        <taxon>Thermoproteota</taxon>
    </lineage>
</organism>
<proteinExistence type="predicted"/>
<dbReference type="Gene3D" id="3.30.110.170">
    <property type="entry name" value="Protein of unknown function (DUF541), domain 1"/>
    <property type="match status" value="1"/>
</dbReference>
<evidence type="ECO:0000256" key="1">
    <source>
        <dbReference type="SAM" id="Phobius"/>
    </source>
</evidence>
<dbReference type="Pfam" id="PF04402">
    <property type="entry name" value="SIMPL"/>
    <property type="match status" value="1"/>
</dbReference>
<comment type="caution">
    <text evidence="2">The sequence shown here is derived from an EMBL/GenBank/DDBJ whole genome shotgun (WGS) entry which is preliminary data.</text>
</comment>
<dbReference type="InterPro" id="IPR052022">
    <property type="entry name" value="26kDa_periplasmic_antigen"/>
</dbReference>
<dbReference type="PANTHER" id="PTHR34387">
    <property type="entry name" value="SLR1258 PROTEIN"/>
    <property type="match status" value="1"/>
</dbReference>
<name>A0A497EM08_9CREN</name>
<feature type="transmembrane region" description="Helical" evidence="1">
    <location>
        <begin position="54"/>
        <end position="77"/>
    </location>
</feature>
<accession>A0A497EM08</accession>
<evidence type="ECO:0000313" key="2">
    <source>
        <dbReference type="EMBL" id="RLE48333.1"/>
    </source>
</evidence>
<dbReference type="Proteomes" id="UP000278475">
    <property type="component" value="Unassembled WGS sequence"/>
</dbReference>
<dbReference type="AlphaFoldDB" id="A0A497EM08"/>
<evidence type="ECO:0008006" key="4">
    <source>
        <dbReference type="Google" id="ProtNLM"/>
    </source>
</evidence>